<gene>
    <name evidence="1" type="ORF">PILCRDRAFT_121458</name>
</gene>
<name>A0A0C3GPA2_PILCF</name>
<dbReference type="HOGENOM" id="CLU_1938933_0_0_1"/>
<dbReference type="EMBL" id="KN832970">
    <property type="protein sequence ID" value="KIM92386.1"/>
    <property type="molecule type" value="Genomic_DNA"/>
</dbReference>
<dbReference type="AlphaFoldDB" id="A0A0C3GPA2"/>
<protein>
    <submittedName>
        <fullName evidence="1">Uncharacterized protein</fullName>
    </submittedName>
</protein>
<organism evidence="1 2">
    <name type="scientific">Piloderma croceum (strain F 1598)</name>
    <dbReference type="NCBI Taxonomy" id="765440"/>
    <lineage>
        <taxon>Eukaryota</taxon>
        <taxon>Fungi</taxon>
        <taxon>Dikarya</taxon>
        <taxon>Basidiomycota</taxon>
        <taxon>Agaricomycotina</taxon>
        <taxon>Agaricomycetes</taxon>
        <taxon>Agaricomycetidae</taxon>
        <taxon>Atheliales</taxon>
        <taxon>Atheliaceae</taxon>
        <taxon>Piloderma</taxon>
    </lineage>
</organism>
<keyword evidence="2" id="KW-1185">Reference proteome</keyword>
<dbReference type="Proteomes" id="UP000054166">
    <property type="component" value="Unassembled WGS sequence"/>
</dbReference>
<evidence type="ECO:0000313" key="2">
    <source>
        <dbReference type="Proteomes" id="UP000054166"/>
    </source>
</evidence>
<sequence length="130" mass="14644">MALRFMSSKAQLLLKFPMVEPEIGNQPERAFPPVFQAVSCTLLLFRILFDGLTSCQRKDGIAKIDIDNAYVRQHGYDSVFDELVMRVIAGTEVRHGEFLEPLQRLMSENPSEASKFSTQAFEVLGDFAIA</sequence>
<proteinExistence type="predicted"/>
<reference evidence="1 2" key="1">
    <citation type="submission" date="2014-04" db="EMBL/GenBank/DDBJ databases">
        <authorList>
            <consortium name="DOE Joint Genome Institute"/>
            <person name="Kuo A."/>
            <person name="Tarkka M."/>
            <person name="Buscot F."/>
            <person name="Kohler A."/>
            <person name="Nagy L.G."/>
            <person name="Floudas D."/>
            <person name="Copeland A."/>
            <person name="Barry K.W."/>
            <person name="Cichocki N."/>
            <person name="Veneault-Fourrey C."/>
            <person name="LaButti K."/>
            <person name="Lindquist E.A."/>
            <person name="Lipzen A."/>
            <person name="Lundell T."/>
            <person name="Morin E."/>
            <person name="Murat C."/>
            <person name="Sun H."/>
            <person name="Tunlid A."/>
            <person name="Henrissat B."/>
            <person name="Grigoriev I.V."/>
            <person name="Hibbett D.S."/>
            <person name="Martin F."/>
            <person name="Nordberg H.P."/>
            <person name="Cantor M.N."/>
            <person name="Hua S.X."/>
        </authorList>
    </citation>
    <scope>NUCLEOTIDE SEQUENCE [LARGE SCALE GENOMIC DNA]</scope>
    <source>
        <strain evidence="1 2">F 1598</strain>
    </source>
</reference>
<accession>A0A0C3GPA2</accession>
<reference evidence="2" key="2">
    <citation type="submission" date="2015-01" db="EMBL/GenBank/DDBJ databases">
        <title>Evolutionary Origins and Diversification of the Mycorrhizal Mutualists.</title>
        <authorList>
            <consortium name="DOE Joint Genome Institute"/>
            <consortium name="Mycorrhizal Genomics Consortium"/>
            <person name="Kohler A."/>
            <person name="Kuo A."/>
            <person name="Nagy L.G."/>
            <person name="Floudas D."/>
            <person name="Copeland A."/>
            <person name="Barry K.W."/>
            <person name="Cichocki N."/>
            <person name="Veneault-Fourrey C."/>
            <person name="LaButti K."/>
            <person name="Lindquist E.A."/>
            <person name="Lipzen A."/>
            <person name="Lundell T."/>
            <person name="Morin E."/>
            <person name="Murat C."/>
            <person name="Riley R."/>
            <person name="Ohm R."/>
            <person name="Sun H."/>
            <person name="Tunlid A."/>
            <person name="Henrissat B."/>
            <person name="Grigoriev I.V."/>
            <person name="Hibbett D.S."/>
            <person name="Martin F."/>
        </authorList>
    </citation>
    <scope>NUCLEOTIDE SEQUENCE [LARGE SCALE GENOMIC DNA]</scope>
    <source>
        <strain evidence="2">F 1598</strain>
    </source>
</reference>
<dbReference type="InParanoid" id="A0A0C3GPA2"/>
<evidence type="ECO:0000313" key="1">
    <source>
        <dbReference type="EMBL" id="KIM92386.1"/>
    </source>
</evidence>